<keyword evidence="3" id="KW-1185">Reference proteome</keyword>
<protein>
    <submittedName>
        <fullName evidence="2">Uncharacterized protein</fullName>
    </submittedName>
</protein>
<keyword evidence="1" id="KW-0812">Transmembrane</keyword>
<evidence type="ECO:0000313" key="2">
    <source>
        <dbReference type="EMBL" id="MCR6097564.1"/>
    </source>
</evidence>
<dbReference type="AlphaFoldDB" id="A0A9Q4G089"/>
<accession>A0A9Q4G089</accession>
<evidence type="ECO:0000256" key="1">
    <source>
        <dbReference type="SAM" id="Phobius"/>
    </source>
</evidence>
<comment type="caution">
    <text evidence="2">The sequence shown here is derived from an EMBL/GenBank/DDBJ whole genome shotgun (WGS) entry which is preliminary data.</text>
</comment>
<keyword evidence="1" id="KW-1133">Transmembrane helix</keyword>
<dbReference type="RefSeq" id="WP_257821977.1">
    <property type="nucleotide sequence ID" value="NZ_JABXYM010000001.1"/>
</dbReference>
<proteinExistence type="predicted"/>
<dbReference type="Proteomes" id="UP001057753">
    <property type="component" value="Unassembled WGS sequence"/>
</dbReference>
<dbReference type="EMBL" id="JABXYM010000001">
    <property type="protein sequence ID" value="MCR6097564.1"/>
    <property type="molecule type" value="Genomic_DNA"/>
</dbReference>
<feature type="transmembrane region" description="Helical" evidence="1">
    <location>
        <begin position="31"/>
        <end position="50"/>
    </location>
</feature>
<reference evidence="2" key="1">
    <citation type="submission" date="2020-06" db="EMBL/GenBank/DDBJ databases">
        <title>Insight into the genomes of haloalkaliphilic bacilli from Kenyan soda lakes.</title>
        <authorList>
            <person name="Mwirichia R."/>
            <person name="Villamizar G.C."/>
            <person name="Poehlein A."/>
            <person name="Mugweru J."/>
            <person name="Kipnyargis A."/>
            <person name="Kiplimo D."/>
            <person name="Orwa P."/>
            <person name="Daniel R."/>
        </authorList>
    </citation>
    <scope>NUCLEOTIDE SEQUENCE</scope>
    <source>
        <strain evidence="2">B1096_S55</strain>
    </source>
</reference>
<name>A0A9Q4G089_SALAG</name>
<evidence type="ECO:0000313" key="3">
    <source>
        <dbReference type="Proteomes" id="UP001057753"/>
    </source>
</evidence>
<organism evidence="2 3">
    <name type="scientific">Salipaludibacillus agaradhaerens</name>
    <name type="common">Bacillus agaradhaerens</name>
    <dbReference type="NCBI Taxonomy" id="76935"/>
    <lineage>
        <taxon>Bacteria</taxon>
        <taxon>Bacillati</taxon>
        <taxon>Bacillota</taxon>
        <taxon>Bacilli</taxon>
        <taxon>Bacillales</taxon>
        <taxon>Bacillaceae</taxon>
    </lineage>
</organism>
<gene>
    <name evidence="2" type="ORF">HXA33_13515</name>
</gene>
<sequence length="85" mass="9844">MKRFYDYLFIFLIGYQAYFVLSLLFDTPSNEWGSLIISFFGISLFALVWWKKGSYFSEAQQTMALTTCIISISAVIVYAVLHFSL</sequence>
<feature type="transmembrane region" description="Helical" evidence="1">
    <location>
        <begin position="7"/>
        <end position="25"/>
    </location>
</feature>
<keyword evidence="1" id="KW-0472">Membrane</keyword>
<feature type="transmembrane region" description="Helical" evidence="1">
    <location>
        <begin position="62"/>
        <end position="81"/>
    </location>
</feature>